<dbReference type="InterPro" id="IPR036388">
    <property type="entry name" value="WH-like_DNA-bd_sf"/>
</dbReference>
<name>A0A7S1EQV0_9RHOD</name>
<evidence type="ECO:0000259" key="2">
    <source>
        <dbReference type="PROSITE" id="PS50186"/>
    </source>
</evidence>
<dbReference type="Pfam" id="PF00610">
    <property type="entry name" value="DEP"/>
    <property type="match status" value="2"/>
</dbReference>
<dbReference type="InterPro" id="IPR036390">
    <property type="entry name" value="WH_DNA-bd_sf"/>
</dbReference>
<evidence type="ECO:0000313" key="3">
    <source>
        <dbReference type="EMBL" id="CAD8818628.1"/>
    </source>
</evidence>
<dbReference type="SMART" id="SM00049">
    <property type="entry name" value="DEP"/>
    <property type="match status" value="2"/>
</dbReference>
<dbReference type="CDD" id="cd04371">
    <property type="entry name" value="DEP"/>
    <property type="match status" value="2"/>
</dbReference>
<gene>
    <name evidence="3" type="ORF">TOLI1172_LOCUS3017</name>
</gene>
<sequence>MSGVFDRSKLMLGDVGLMLSSPIHTPRSLRTPSAGASPKAFFNKSPSTKDASAAKAERSLEERFENLDTFGLVSSMRNSLTVRDHLHGLKLYQKTFVGQEAIKWMIQNRVAENLEVALFIGGMLYQQGLIYDAVRDDEDGDLVEPFKAGYHLYRFSGDDENRFDADLWEHVLSSHVVVRDRRQGLKKYPDTFLGLEAVQACLKSEEVKTRAEAKEICQKLIDAQVIEAAVPNEVNDRTFVDGMNLYRFVCKRDSMSELSSPASSGLSRGSSARLGLGSSRNHILEHKLSN</sequence>
<dbReference type="InterPro" id="IPR000591">
    <property type="entry name" value="DEP_dom"/>
</dbReference>
<protein>
    <recommendedName>
        <fullName evidence="2">DEP domain-containing protein</fullName>
    </recommendedName>
</protein>
<dbReference type="PANTHER" id="PTHR16206">
    <property type="entry name" value="DEP DOMAIN-CONTAINING"/>
    <property type="match status" value="1"/>
</dbReference>
<proteinExistence type="predicted"/>
<accession>A0A7S1EQV0</accession>
<dbReference type="PROSITE" id="PS50186">
    <property type="entry name" value="DEP"/>
    <property type="match status" value="2"/>
</dbReference>
<dbReference type="GO" id="GO:0035556">
    <property type="term" value="P:intracellular signal transduction"/>
    <property type="evidence" value="ECO:0007669"/>
    <property type="project" value="InterPro"/>
</dbReference>
<dbReference type="EMBL" id="HBFP01004251">
    <property type="protein sequence ID" value="CAD8818628.1"/>
    <property type="molecule type" value="Transcribed_RNA"/>
</dbReference>
<feature type="region of interest" description="Disordered" evidence="1">
    <location>
        <begin position="27"/>
        <end position="53"/>
    </location>
</feature>
<dbReference type="AlphaFoldDB" id="A0A7S1EQV0"/>
<reference evidence="3" key="1">
    <citation type="submission" date="2021-01" db="EMBL/GenBank/DDBJ databases">
        <authorList>
            <person name="Corre E."/>
            <person name="Pelletier E."/>
            <person name="Niang G."/>
            <person name="Scheremetjew M."/>
            <person name="Finn R."/>
            <person name="Kale V."/>
            <person name="Holt S."/>
            <person name="Cochrane G."/>
            <person name="Meng A."/>
            <person name="Brown T."/>
            <person name="Cohen L."/>
        </authorList>
    </citation>
    <scope>NUCLEOTIDE SEQUENCE</scope>
    <source>
        <strain evidence="3">CCMP3278</strain>
    </source>
</reference>
<dbReference type="PANTHER" id="PTHR16206:SF4">
    <property type="entry name" value="PROTEIN LET-99"/>
    <property type="match status" value="1"/>
</dbReference>
<feature type="domain" description="DEP" evidence="2">
    <location>
        <begin position="76"/>
        <end position="157"/>
    </location>
</feature>
<organism evidence="3">
    <name type="scientific">Timspurckia oligopyrenoides</name>
    <dbReference type="NCBI Taxonomy" id="708627"/>
    <lineage>
        <taxon>Eukaryota</taxon>
        <taxon>Rhodophyta</taxon>
        <taxon>Bangiophyceae</taxon>
        <taxon>Porphyridiales</taxon>
        <taxon>Porphyridiaceae</taxon>
        <taxon>Timspurckia</taxon>
    </lineage>
</organism>
<dbReference type="Gene3D" id="1.10.10.10">
    <property type="entry name" value="Winged helix-like DNA-binding domain superfamily/Winged helix DNA-binding domain"/>
    <property type="match status" value="2"/>
</dbReference>
<dbReference type="SUPFAM" id="SSF46785">
    <property type="entry name" value="Winged helix' DNA-binding domain"/>
    <property type="match status" value="2"/>
</dbReference>
<feature type="domain" description="DEP" evidence="2">
    <location>
        <begin position="172"/>
        <end position="250"/>
    </location>
</feature>
<evidence type="ECO:0000256" key="1">
    <source>
        <dbReference type="SAM" id="MobiDB-lite"/>
    </source>
</evidence>